<reference evidence="1" key="2">
    <citation type="submission" date="2024-01" db="EMBL/GenBank/DDBJ databases">
        <title>Comparative genomics of Cryptococcus and Kwoniella reveals pathogenesis evolution and contrasting modes of karyotype evolution via chromosome fusion or intercentromeric recombination.</title>
        <authorList>
            <person name="Coelho M.A."/>
            <person name="David-Palma M."/>
            <person name="Shea T."/>
            <person name="Bowers K."/>
            <person name="McGinley-Smith S."/>
            <person name="Mohammad A.W."/>
            <person name="Gnirke A."/>
            <person name="Yurkov A.M."/>
            <person name="Nowrousian M."/>
            <person name="Sun S."/>
            <person name="Cuomo C.A."/>
            <person name="Heitman J."/>
        </authorList>
    </citation>
    <scope>NUCLEOTIDE SEQUENCE</scope>
    <source>
        <strain evidence="1">CBS 12478</strain>
    </source>
</reference>
<gene>
    <name evidence="1" type="ORF">CI109_107118</name>
</gene>
<accession>A0AAJ8MYY7</accession>
<proteinExistence type="predicted"/>
<dbReference type="RefSeq" id="XP_065824038.1">
    <property type="nucleotide sequence ID" value="XM_065967966.1"/>
</dbReference>
<evidence type="ECO:0008006" key="3">
    <source>
        <dbReference type="Google" id="ProtNLM"/>
    </source>
</evidence>
<protein>
    <recommendedName>
        <fullName evidence="3">Dolichol-phosphate mannosyltransferase</fullName>
    </recommendedName>
</protein>
<dbReference type="PANTHER" id="PTHR31591:SF1">
    <property type="entry name" value="UPF0613 PROTEIN PB24D3.06C"/>
    <property type="match status" value="1"/>
</dbReference>
<evidence type="ECO:0000313" key="1">
    <source>
        <dbReference type="EMBL" id="WWD22625.1"/>
    </source>
</evidence>
<keyword evidence="2" id="KW-1185">Reference proteome</keyword>
<dbReference type="GeneID" id="43587701"/>
<name>A0AAJ8MYY7_9TREE</name>
<dbReference type="PANTHER" id="PTHR31591">
    <property type="entry name" value="UPF0613 PROTEIN PB24D3.06C"/>
    <property type="match status" value="1"/>
</dbReference>
<dbReference type="InterPro" id="IPR029058">
    <property type="entry name" value="AB_hydrolase_fold"/>
</dbReference>
<dbReference type="AlphaFoldDB" id="A0AAJ8MYY7"/>
<dbReference type="Gene3D" id="3.40.50.1820">
    <property type="entry name" value="alpha/beta hydrolase"/>
    <property type="match status" value="1"/>
</dbReference>
<dbReference type="SUPFAM" id="SSF53474">
    <property type="entry name" value="alpha/beta-Hydrolases"/>
    <property type="match status" value="1"/>
</dbReference>
<dbReference type="Pfam" id="PF08538">
    <property type="entry name" value="DUF1749"/>
    <property type="match status" value="1"/>
</dbReference>
<dbReference type="KEGG" id="ksn:43587701"/>
<dbReference type="Proteomes" id="UP000322225">
    <property type="component" value="Chromosome 14"/>
</dbReference>
<evidence type="ECO:0000313" key="2">
    <source>
        <dbReference type="Proteomes" id="UP000322225"/>
    </source>
</evidence>
<dbReference type="InterPro" id="IPR013744">
    <property type="entry name" value="SidJ"/>
</dbReference>
<reference evidence="1" key="1">
    <citation type="submission" date="2017-08" db="EMBL/GenBank/DDBJ databases">
        <authorList>
            <person name="Cuomo C."/>
            <person name="Billmyre B."/>
            <person name="Heitman J."/>
        </authorList>
    </citation>
    <scope>NUCLEOTIDE SEQUENCE</scope>
    <source>
        <strain evidence="1">CBS 12478</strain>
    </source>
</reference>
<sequence>MSSSPPSSLNGVLSTFKCGQYTYPIFTSGDLNATRAVIFIGGLTNGLGGVPYSYALSEALGKAGWKFVQFHWSSAYGGYGTGSLDRDRDEMAQLVKHLRANGLSTIIIMGHSTGSQNVIHYLSSSTHASDPETQVQGGIMQAPVSDREFMPLIGMTDHINAVPLAERMISEGRGDELMPKDFREKAGFGQGELAINAYRLRSLVGVGGDDDYFSSDIPLDPTPPFKHSLSDSFGVLSAPALALYSEKDAPYQVAKPEDLLPRWAEAAKGKLEWRILKGASHEVPEPEAQVIVCEEVVGWLKRFE</sequence>
<organism evidence="1 2">
    <name type="scientific">Kwoniella shandongensis</name>
    <dbReference type="NCBI Taxonomy" id="1734106"/>
    <lineage>
        <taxon>Eukaryota</taxon>
        <taxon>Fungi</taxon>
        <taxon>Dikarya</taxon>
        <taxon>Basidiomycota</taxon>
        <taxon>Agaricomycotina</taxon>
        <taxon>Tremellomycetes</taxon>
        <taxon>Tremellales</taxon>
        <taxon>Cryptococcaceae</taxon>
        <taxon>Kwoniella</taxon>
    </lineage>
</organism>
<dbReference type="EMBL" id="CP144064">
    <property type="protein sequence ID" value="WWD22625.1"/>
    <property type="molecule type" value="Genomic_DNA"/>
</dbReference>